<keyword evidence="1" id="KW-1133">Transmembrane helix</keyword>
<accession>A0A2D1U1G1</accession>
<feature type="domain" description="LiaF transmembrane" evidence="2">
    <location>
        <begin position="15"/>
        <end position="107"/>
    </location>
</feature>
<protein>
    <recommendedName>
        <fullName evidence="2">LiaF transmembrane domain-containing protein</fullName>
    </recommendedName>
</protein>
<dbReference type="PANTHER" id="PTHR40763">
    <property type="entry name" value="MEMBRANE PROTEIN-RELATED"/>
    <property type="match status" value="1"/>
</dbReference>
<gene>
    <name evidence="3" type="ORF">CPT03_02680</name>
</gene>
<keyword evidence="1" id="KW-0812">Transmembrane</keyword>
<dbReference type="OrthoDB" id="129627at2"/>
<keyword evidence="1" id="KW-0472">Membrane</keyword>
<keyword evidence="4" id="KW-1185">Reference proteome</keyword>
<sequence length="257" mass="29035">MEKFTNNNSSSRLWSGLVILGVGLVFFLRNFGIDIPHWVISWHTLLIVIGLLVGYKRNFNGGGWMIMVLVGGFFTLEDIGEFDLSKYYFAIAFIILGLYMIFKPKRSEWDKERWEKRWNKRHPRFRNFNEPINADEPTEYSDINKDDILDSVNVFGGSHQNVYSKNFKGGDVIAIFGGSDINLTQADFEGTIVLDVVAIFGGLKIVIPPSWEVKSEVTAIFGGMDDKRAMGPVIDGPRKIIIIKGVALFGGVDIRNF</sequence>
<feature type="transmembrane region" description="Helical" evidence="1">
    <location>
        <begin position="12"/>
        <end position="29"/>
    </location>
</feature>
<reference evidence="3 4" key="1">
    <citation type="submission" date="2017-10" db="EMBL/GenBank/DDBJ databases">
        <title>Whole genome of Pedobacter ginsengisoli T01R-27 isolated from tomato rhizosphere.</title>
        <authorList>
            <person name="Weon H.-Y."/>
            <person name="Lee S.A."/>
            <person name="Sang M.K."/>
            <person name="Song J."/>
        </authorList>
    </citation>
    <scope>NUCLEOTIDE SEQUENCE [LARGE SCALE GENOMIC DNA]</scope>
    <source>
        <strain evidence="3 4">T01R-27</strain>
    </source>
</reference>
<evidence type="ECO:0000259" key="2">
    <source>
        <dbReference type="Pfam" id="PF22570"/>
    </source>
</evidence>
<dbReference type="KEGG" id="pgs:CPT03_02680"/>
<evidence type="ECO:0000313" key="3">
    <source>
        <dbReference type="EMBL" id="ATP55443.1"/>
    </source>
</evidence>
<proteinExistence type="predicted"/>
<feature type="transmembrane region" description="Helical" evidence="1">
    <location>
        <begin position="85"/>
        <end position="102"/>
    </location>
</feature>
<dbReference type="Proteomes" id="UP000223749">
    <property type="component" value="Chromosome"/>
</dbReference>
<dbReference type="PANTHER" id="PTHR40763:SF5">
    <property type="entry name" value="MEMBRANE PROTEIN"/>
    <property type="match status" value="1"/>
</dbReference>
<name>A0A2D1U1G1_9SPHI</name>
<dbReference type="Pfam" id="PF22570">
    <property type="entry name" value="LiaF-TM"/>
    <property type="match status" value="1"/>
</dbReference>
<dbReference type="EMBL" id="CP024091">
    <property type="protein sequence ID" value="ATP55443.1"/>
    <property type="molecule type" value="Genomic_DNA"/>
</dbReference>
<evidence type="ECO:0000313" key="4">
    <source>
        <dbReference type="Proteomes" id="UP000223749"/>
    </source>
</evidence>
<dbReference type="InterPro" id="IPR054331">
    <property type="entry name" value="LiaF_TM"/>
</dbReference>
<evidence type="ECO:0000256" key="1">
    <source>
        <dbReference type="SAM" id="Phobius"/>
    </source>
</evidence>
<feature type="transmembrane region" description="Helical" evidence="1">
    <location>
        <begin position="35"/>
        <end position="55"/>
    </location>
</feature>
<feature type="transmembrane region" description="Helical" evidence="1">
    <location>
        <begin position="62"/>
        <end position="79"/>
    </location>
</feature>
<dbReference type="AlphaFoldDB" id="A0A2D1U1G1"/>
<dbReference type="RefSeq" id="WP_099437394.1">
    <property type="nucleotide sequence ID" value="NZ_CP024091.1"/>
</dbReference>
<organism evidence="3 4">
    <name type="scientific">Pedobacter ginsengisoli</name>
    <dbReference type="NCBI Taxonomy" id="363852"/>
    <lineage>
        <taxon>Bacteria</taxon>
        <taxon>Pseudomonadati</taxon>
        <taxon>Bacteroidota</taxon>
        <taxon>Sphingobacteriia</taxon>
        <taxon>Sphingobacteriales</taxon>
        <taxon>Sphingobacteriaceae</taxon>
        <taxon>Pedobacter</taxon>
    </lineage>
</organism>